<organism evidence="1 2">
    <name type="scientific">Streptomyces lannensis</name>
    <dbReference type="NCBI Taxonomy" id="766498"/>
    <lineage>
        <taxon>Bacteria</taxon>
        <taxon>Bacillati</taxon>
        <taxon>Actinomycetota</taxon>
        <taxon>Actinomycetes</taxon>
        <taxon>Kitasatosporales</taxon>
        <taxon>Streptomycetaceae</taxon>
        <taxon>Streptomyces</taxon>
    </lineage>
</organism>
<proteinExistence type="predicted"/>
<accession>A0ABP7JLW7</accession>
<reference evidence="2" key="1">
    <citation type="journal article" date="2019" name="Int. J. Syst. Evol. Microbiol.">
        <title>The Global Catalogue of Microorganisms (GCM) 10K type strain sequencing project: providing services to taxonomists for standard genome sequencing and annotation.</title>
        <authorList>
            <consortium name="The Broad Institute Genomics Platform"/>
            <consortium name="The Broad Institute Genome Sequencing Center for Infectious Disease"/>
            <person name="Wu L."/>
            <person name="Ma J."/>
        </authorList>
    </citation>
    <scope>NUCLEOTIDE SEQUENCE [LARGE SCALE GENOMIC DNA]</scope>
    <source>
        <strain evidence="2">JCM 16578</strain>
    </source>
</reference>
<name>A0ABP7JLW7_9ACTN</name>
<gene>
    <name evidence="1" type="ORF">GCM10022207_06270</name>
</gene>
<protein>
    <submittedName>
        <fullName evidence="1">Uncharacterized protein</fullName>
    </submittedName>
</protein>
<sequence length="89" mass="9396">MDVDELLQRHGVDTARLEPAPLSPSWREMRDHLALLAGCAICGDTCLSAWVVDAGRGPRWVGLCRGHTPGVLSELAAPTVLGKTGAVHG</sequence>
<evidence type="ECO:0000313" key="2">
    <source>
        <dbReference type="Proteomes" id="UP001501563"/>
    </source>
</evidence>
<evidence type="ECO:0000313" key="1">
    <source>
        <dbReference type="EMBL" id="GAA3847702.1"/>
    </source>
</evidence>
<comment type="caution">
    <text evidence="1">The sequence shown here is derived from an EMBL/GenBank/DDBJ whole genome shotgun (WGS) entry which is preliminary data.</text>
</comment>
<dbReference type="EMBL" id="BAAAZA010000002">
    <property type="protein sequence ID" value="GAA3847702.1"/>
    <property type="molecule type" value="Genomic_DNA"/>
</dbReference>
<dbReference type="RefSeq" id="WP_345546002.1">
    <property type="nucleotide sequence ID" value="NZ_BAAAZA010000002.1"/>
</dbReference>
<dbReference type="Proteomes" id="UP001501563">
    <property type="component" value="Unassembled WGS sequence"/>
</dbReference>
<keyword evidence="2" id="KW-1185">Reference proteome</keyword>